<dbReference type="SUPFAM" id="SSF116734">
    <property type="entry name" value="DNA methylase specificity domain"/>
    <property type="match status" value="2"/>
</dbReference>
<sequence>MSNWRGTTLGDEIDLAYGRALPAHSRHPGVYGVFGSNGLVGTHAEACVDGPGIVVGRKGSVGEIVYSSDAFWPIDTTYYVVNKGDHNWRFLFHLLRHIDLTGLNSHSAVPGLNREDAYSISVSWPSRDEQDDIARVLDSLENGVRLETEALAHAQDLKQAAMRELFMRGLRAEPQKETDLGPIPESWVVEPLRAHHSVASGGTPSRSNPAYWVGGKIPWVKTAEVDYCVIEKTEEHITPAGLAESAAKLLPAGTLLLAMYGQGVTRGRVAILGIDAACNQACAAIRASDDRIEGKYLYHYLVSRYSAIRQLAHGGQQQNLNLDIVRDLPVAFPADKTEQNEIVAILNAIDRKIDLHQQKRAVQEALFKALLHKLMTGEIAVDELDLSALYRAAVISEEATA</sequence>
<dbReference type="Pfam" id="PF01420">
    <property type="entry name" value="Methylase_S"/>
    <property type="match status" value="2"/>
</dbReference>
<keyword evidence="5" id="KW-0378">Hydrolase</keyword>
<dbReference type="EMBL" id="JAQQXS010000010">
    <property type="protein sequence ID" value="MDC8785994.1"/>
    <property type="molecule type" value="Genomic_DNA"/>
</dbReference>
<feature type="domain" description="Type I restriction modification DNA specificity" evidence="4">
    <location>
        <begin position="198"/>
        <end position="361"/>
    </location>
</feature>
<dbReference type="PANTHER" id="PTHR30408">
    <property type="entry name" value="TYPE-1 RESTRICTION ENZYME ECOKI SPECIFICITY PROTEIN"/>
    <property type="match status" value="1"/>
</dbReference>
<evidence type="ECO:0000256" key="2">
    <source>
        <dbReference type="ARBA" id="ARBA00022747"/>
    </source>
</evidence>
<organism evidence="5 6">
    <name type="scientific">Roseateles koreensis</name>
    <dbReference type="NCBI Taxonomy" id="2987526"/>
    <lineage>
        <taxon>Bacteria</taxon>
        <taxon>Pseudomonadati</taxon>
        <taxon>Pseudomonadota</taxon>
        <taxon>Betaproteobacteria</taxon>
        <taxon>Burkholderiales</taxon>
        <taxon>Sphaerotilaceae</taxon>
        <taxon>Roseateles</taxon>
    </lineage>
</organism>
<dbReference type="Gene3D" id="3.90.220.20">
    <property type="entry name" value="DNA methylase specificity domains"/>
    <property type="match status" value="2"/>
</dbReference>
<dbReference type="GO" id="GO:0016787">
    <property type="term" value="F:hydrolase activity"/>
    <property type="evidence" value="ECO:0007669"/>
    <property type="project" value="UniProtKB-KW"/>
</dbReference>
<dbReference type="InterPro" id="IPR000055">
    <property type="entry name" value="Restrct_endonuc_typeI_TRD"/>
</dbReference>
<dbReference type="RefSeq" id="WP_273597109.1">
    <property type="nucleotide sequence ID" value="NZ_JAQQXS010000010.1"/>
</dbReference>
<evidence type="ECO:0000259" key="4">
    <source>
        <dbReference type="Pfam" id="PF01420"/>
    </source>
</evidence>
<name>A0ABT5KSU0_9BURK</name>
<evidence type="ECO:0000313" key="5">
    <source>
        <dbReference type="EMBL" id="MDC8785994.1"/>
    </source>
</evidence>
<evidence type="ECO:0000256" key="3">
    <source>
        <dbReference type="ARBA" id="ARBA00023125"/>
    </source>
</evidence>
<keyword evidence="5" id="KW-0540">Nuclease</keyword>
<reference evidence="5 6" key="1">
    <citation type="submission" date="2022-10" db="EMBL/GenBank/DDBJ databases">
        <title>paucibacter sp. hw8 Genome sequencing.</title>
        <authorList>
            <person name="Park S."/>
        </authorList>
    </citation>
    <scope>NUCLEOTIDE SEQUENCE [LARGE SCALE GENOMIC DNA]</scope>
    <source>
        <strain evidence="6">hw8</strain>
    </source>
</reference>
<proteinExistence type="inferred from homology"/>
<protein>
    <submittedName>
        <fullName evidence="5">Restriction endonuclease subunit S</fullName>
        <ecNumber evidence="5">3.1.21.-</ecNumber>
    </submittedName>
</protein>
<keyword evidence="5" id="KW-0255">Endonuclease</keyword>
<feature type="domain" description="Type I restriction modification DNA specificity" evidence="4">
    <location>
        <begin position="2"/>
        <end position="150"/>
    </location>
</feature>
<evidence type="ECO:0000256" key="1">
    <source>
        <dbReference type="ARBA" id="ARBA00010923"/>
    </source>
</evidence>
<dbReference type="InterPro" id="IPR052021">
    <property type="entry name" value="Type-I_RS_S_subunit"/>
</dbReference>
<keyword evidence="3" id="KW-0238">DNA-binding</keyword>
<accession>A0ABT5KSU0</accession>
<dbReference type="GO" id="GO:0004519">
    <property type="term" value="F:endonuclease activity"/>
    <property type="evidence" value="ECO:0007669"/>
    <property type="project" value="UniProtKB-KW"/>
</dbReference>
<dbReference type="CDD" id="cd17267">
    <property type="entry name" value="RMtype1_S_EcoAO83I-TRD1-CR1_like"/>
    <property type="match status" value="1"/>
</dbReference>
<dbReference type="EC" id="3.1.21.-" evidence="5"/>
<evidence type="ECO:0000313" key="6">
    <source>
        <dbReference type="Proteomes" id="UP001219862"/>
    </source>
</evidence>
<comment type="similarity">
    <text evidence="1">Belongs to the type-I restriction system S methylase family.</text>
</comment>
<dbReference type="InterPro" id="IPR044946">
    <property type="entry name" value="Restrct_endonuc_typeI_TRD_sf"/>
</dbReference>
<keyword evidence="2" id="KW-0680">Restriction system</keyword>
<gene>
    <name evidence="5" type="ORF">PRZ01_12415</name>
</gene>
<dbReference type="Proteomes" id="UP001219862">
    <property type="component" value="Unassembled WGS sequence"/>
</dbReference>
<dbReference type="Gene3D" id="1.10.287.1120">
    <property type="entry name" value="Bipartite methylase S protein"/>
    <property type="match status" value="1"/>
</dbReference>
<dbReference type="PANTHER" id="PTHR30408:SF12">
    <property type="entry name" value="TYPE I RESTRICTION ENZYME MJAVIII SPECIFICITY SUBUNIT"/>
    <property type="match status" value="1"/>
</dbReference>
<keyword evidence="6" id="KW-1185">Reference proteome</keyword>
<dbReference type="CDD" id="cd17287">
    <property type="entry name" value="RMtype1_S_EcoN10ORF171P_TRD2-CR2_like"/>
    <property type="match status" value="1"/>
</dbReference>
<comment type="caution">
    <text evidence="5">The sequence shown here is derived from an EMBL/GenBank/DDBJ whole genome shotgun (WGS) entry which is preliminary data.</text>
</comment>